<proteinExistence type="predicted"/>
<name>A0A1M7XZJ8_9BACT</name>
<feature type="compositionally biased region" description="Polar residues" evidence="2">
    <location>
        <begin position="92"/>
        <end position="102"/>
    </location>
</feature>
<feature type="coiled-coil region" evidence="1">
    <location>
        <begin position="7"/>
        <end position="34"/>
    </location>
</feature>
<dbReference type="STRING" id="1121416.SAMN02745220_00820"/>
<dbReference type="EMBL" id="FRFE01000003">
    <property type="protein sequence ID" value="SHO44634.1"/>
    <property type="molecule type" value="Genomic_DNA"/>
</dbReference>
<evidence type="ECO:0000256" key="2">
    <source>
        <dbReference type="SAM" id="MobiDB-lite"/>
    </source>
</evidence>
<reference evidence="3 4" key="1">
    <citation type="submission" date="2016-12" db="EMBL/GenBank/DDBJ databases">
        <authorList>
            <person name="Song W.-J."/>
            <person name="Kurnit D.M."/>
        </authorList>
    </citation>
    <scope>NUCLEOTIDE SEQUENCE [LARGE SCALE GENOMIC DNA]</scope>
    <source>
        <strain evidence="3 4">DSM 18488</strain>
    </source>
</reference>
<feature type="region of interest" description="Disordered" evidence="2">
    <location>
        <begin position="81"/>
        <end position="120"/>
    </location>
</feature>
<gene>
    <name evidence="3" type="ORF">SAMN02745220_00820</name>
</gene>
<dbReference type="Proteomes" id="UP000184603">
    <property type="component" value="Unassembled WGS sequence"/>
</dbReference>
<accession>A0A1M7XZJ8</accession>
<evidence type="ECO:0000313" key="4">
    <source>
        <dbReference type="Proteomes" id="UP000184603"/>
    </source>
</evidence>
<evidence type="ECO:0008006" key="5">
    <source>
        <dbReference type="Google" id="ProtNLM"/>
    </source>
</evidence>
<keyword evidence="4" id="KW-1185">Reference proteome</keyword>
<evidence type="ECO:0000313" key="3">
    <source>
        <dbReference type="EMBL" id="SHO44634.1"/>
    </source>
</evidence>
<sequence length="120" mass="13735">MNSENELKRLESFVAKLLKSFQDLKEENGRLTQDLQDRDETIVNLKAQLADNDNERVEISSRVSNILEQIEEWEINLGEEVFDEDEPHVDSSRQGNLFSSMKNEAAESGQESEKQAGYGE</sequence>
<protein>
    <recommendedName>
        <fullName evidence="5">Cell division protein ZapB</fullName>
    </recommendedName>
</protein>
<dbReference type="OrthoDB" id="5432509at2"/>
<keyword evidence="1" id="KW-0175">Coiled coil</keyword>
<dbReference type="RefSeq" id="WP_073612173.1">
    <property type="nucleotide sequence ID" value="NZ_FRFE01000003.1"/>
</dbReference>
<dbReference type="AlphaFoldDB" id="A0A1M7XZJ8"/>
<evidence type="ECO:0000256" key="1">
    <source>
        <dbReference type="SAM" id="Coils"/>
    </source>
</evidence>
<organism evidence="3 4">
    <name type="scientific">Desulfopila aestuarii DSM 18488</name>
    <dbReference type="NCBI Taxonomy" id="1121416"/>
    <lineage>
        <taxon>Bacteria</taxon>
        <taxon>Pseudomonadati</taxon>
        <taxon>Thermodesulfobacteriota</taxon>
        <taxon>Desulfobulbia</taxon>
        <taxon>Desulfobulbales</taxon>
        <taxon>Desulfocapsaceae</taxon>
        <taxon>Desulfopila</taxon>
    </lineage>
</organism>